<evidence type="ECO:0000313" key="9">
    <source>
        <dbReference type="Proteomes" id="UP000516428"/>
    </source>
</evidence>
<evidence type="ECO:0000259" key="7">
    <source>
        <dbReference type="PROSITE" id="PS50850"/>
    </source>
</evidence>
<dbReference type="KEGG" id="sxn:IAG42_37100"/>
<keyword evidence="4 6" id="KW-0472">Membrane</keyword>
<protein>
    <submittedName>
        <fullName evidence="8">MFS transporter</fullName>
    </submittedName>
</protein>
<feature type="transmembrane region" description="Helical" evidence="6">
    <location>
        <begin position="16"/>
        <end position="36"/>
    </location>
</feature>
<dbReference type="Proteomes" id="UP000516428">
    <property type="component" value="Plasmid unnamed1"/>
</dbReference>
<dbReference type="InterPro" id="IPR036259">
    <property type="entry name" value="MFS_trans_sf"/>
</dbReference>
<dbReference type="CDD" id="cd17393">
    <property type="entry name" value="MFS_MosC_like"/>
    <property type="match status" value="1"/>
</dbReference>
<dbReference type="PROSITE" id="PS50850">
    <property type="entry name" value="MFS"/>
    <property type="match status" value="1"/>
</dbReference>
<dbReference type="InterPro" id="IPR020846">
    <property type="entry name" value="MFS_dom"/>
</dbReference>
<feature type="transmembrane region" description="Helical" evidence="6">
    <location>
        <begin position="48"/>
        <end position="67"/>
    </location>
</feature>
<dbReference type="EMBL" id="CP061282">
    <property type="protein sequence ID" value="QNS09361.1"/>
    <property type="molecule type" value="Genomic_DNA"/>
</dbReference>
<feature type="transmembrane region" description="Helical" evidence="6">
    <location>
        <begin position="214"/>
        <end position="232"/>
    </location>
</feature>
<comment type="subcellular location">
    <subcellularLocation>
        <location evidence="1">Cell membrane</location>
        <topology evidence="1">Multi-pass membrane protein</topology>
    </subcellularLocation>
</comment>
<keyword evidence="9" id="KW-1185">Reference proteome</keyword>
<accession>A0A7H1BKV6</accession>
<feature type="domain" description="Major facilitator superfamily (MFS) profile" evidence="7">
    <location>
        <begin position="17"/>
        <end position="396"/>
    </location>
</feature>
<evidence type="ECO:0000256" key="5">
    <source>
        <dbReference type="SAM" id="MobiDB-lite"/>
    </source>
</evidence>
<feature type="transmembrane region" description="Helical" evidence="6">
    <location>
        <begin position="343"/>
        <end position="361"/>
    </location>
</feature>
<dbReference type="PANTHER" id="PTHR23514">
    <property type="entry name" value="BYPASS OF STOP CODON PROTEIN 6"/>
    <property type="match status" value="1"/>
</dbReference>
<feature type="transmembrane region" description="Helical" evidence="6">
    <location>
        <begin position="373"/>
        <end position="392"/>
    </location>
</feature>
<evidence type="ECO:0000256" key="6">
    <source>
        <dbReference type="SAM" id="Phobius"/>
    </source>
</evidence>
<geneLocation type="plasmid" evidence="8 9">
    <name>unnamed1</name>
</geneLocation>
<dbReference type="InterPro" id="IPR011701">
    <property type="entry name" value="MFS"/>
</dbReference>
<reference evidence="8 9" key="1">
    <citation type="submission" date="2020-09" db="EMBL/GenBank/DDBJ databases">
        <title>A novel species.</title>
        <authorList>
            <person name="Gao J."/>
        </authorList>
    </citation>
    <scope>NUCLEOTIDE SEQUENCE [LARGE SCALE GENOMIC DNA]</scope>
    <source>
        <strain evidence="8 9">CRXT-Y-14</strain>
        <plasmid evidence="8 9">unnamed1</plasmid>
    </source>
</reference>
<feature type="transmembrane region" description="Helical" evidence="6">
    <location>
        <begin position="252"/>
        <end position="273"/>
    </location>
</feature>
<feature type="transmembrane region" description="Helical" evidence="6">
    <location>
        <begin position="144"/>
        <end position="165"/>
    </location>
</feature>
<dbReference type="Gene3D" id="1.20.1250.20">
    <property type="entry name" value="MFS general substrate transporter like domains"/>
    <property type="match status" value="1"/>
</dbReference>
<evidence type="ECO:0000256" key="3">
    <source>
        <dbReference type="ARBA" id="ARBA00022989"/>
    </source>
</evidence>
<dbReference type="GO" id="GO:0005886">
    <property type="term" value="C:plasma membrane"/>
    <property type="evidence" value="ECO:0007669"/>
    <property type="project" value="UniProtKB-SubCell"/>
</dbReference>
<keyword evidence="8" id="KW-0614">Plasmid</keyword>
<evidence type="ECO:0000256" key="2">
    <source>
        <dbReference type="ARBA" id="ARBA00022692"/>
    </source>
</evidence>
<dbReference type="GO" id="GO:0022857">
    <property type="term" value="F:transmembrane transporter activity"/>
    <property type="evidence" value="ECO:0007669"/>
    <property type="project" value="InterPro"/>
</dbReference>
<sequence length="432" mass="43216">MVPAPASPPSPARLRAARAGLTAVFFVNGVLFGTWASRVPAVKEQVGAGNGVLGLTLLGIALGALLAKQLAGQLVTRTGTVPVTRAGAALSCLLLLPPAFVDGAAGLGIALLLFGAGMGLLDLGMNAHGVELERLRGRPVMSSLHASFSAGGLVGALAGGLAAAHDLSPRAHFALVTVVLGALAALATTRLLPSPARPARAQAVPRTWVRVPRRLRFPLTLLAFTGLCAAAGEGAAADWSALYLHGELGRSTGFASLGYALFSVAMAVGRLAGDGLTARWGALRTVVWAAAPAGTVFALALASGDATLALIGYTVLGLGLSVVVPVVFSTAGTLGGTAFGPSLTYVSSINGIGMLMGPPLIGFVAEAIGLRPALGLVSVLAVLSAVLMTAFAGRAAPQAAGLAAPAHDHATKDAHPEEDVMNGDSDARHPTH</sequence>
<evidence type="ECO:0000313" key="8">
    <source>
        <dbReference type="EMBL" id="QNS09361.1"/>
    </source>
</evidence>
<dbReference type="Pfam" id="PF07690">
    <property type="entry name" value="MFS_1"/>
    <property type="match status" value="1"/>
</dbReference>
<organism evidence="8 9">
    <name type="scientific">Streptomyces xanthii</name>
    <dbReference type="NCBI Taxonomy" id="2768069"/>
    <lineage>
        <taxon>Bacteria</taxon>
        <taxon>Bacillati</taxon>
        <taxon>Actinomycetota</taxon>
        <taxon>Actinomycetes</taxon>
        <taxon>Kitasatosporales</taxon>
        <taxon>Streptomycetaceae</taxon>
        <taxon>Streptomyces</taxon>
    </lineage>
</organism>
<dbReference type="AlphaFoldDB" id="A0A7H1BKV6"/>
<name>A0A7H1BKV6_9ACTN</name>
<keyword evidence="3 6" id="KW-1133">Transmembrane helix</keyword>
<feature type="compositionally biased region" description="Basic and acidic residues" evidence="5">
    <location>
        <begin position="406"/>
        <end position="418"/>
    </location>
</feature>
<gene>
    <name evidence="8" type="ORF">IAG42_37100</name>
</gene>
<feature type="transmembrane region" description="Helical" evidence="6">
    <location>
        <begin position="285"/>
        <end position="304"/>
    </location>
</feature>
<feature type="transmembrane region" description="Helical" evidence="6">
    <location>
        <begin position="103"/>
        <end position="123"/>
    </location>
</feature>
<proteinExistence type="predicted"/>
<keyword evidence="2 6" id="KW-0812">Transmembrane</keyword>
<feature type="transmembrane region" description="Helical" evidence="6">
    <location>
        <begin position="310"/>
        <end position="331"/>
    </location>
</feature>
<feature type="region of interest" description="Disordered" evidence="5">
    <location>
        <begin position="404"/>
        <end position="432"/>
    </location>
</feature>
<dbReference type="RefSeq" id="WP_188342016.1">
    <property type="nucleotide sequence ID" value="NZ_CP061282.1"/>
</dbReference>
<dbReference type="PANTHER" id="PTHR23514:SF13">
    <property type="entry name" value="INNER MEMBRANE PROTEIN YBJJ"/>
    <property type="match status" value="1"/>
</dbReference>
<dbReference type="SUPFAM" id="SSF103473">
    <property type="entry name" value="MFS general substrate transporter"/>
    <property type="match status" value="1"/>
</dbReference>
<evidence type="ECO:0000256" key="4">
    <source>
        <dbReference type="ARBA" id="ARBA00023136"/>
    </source>
</evidence>
<feature type="transmembrane region" description="Helical" evidence="6">
    <location>
        <begin position="171"/>
        <end position="193"/>
    </location>
</feature>
<dbReference type="InterPro" id="IPR051788">
    <property type="entry name" value="MFS_Transporter"/>
</dbReference>
<evidence type="ECO:0000256" key="1">
    <source>
        <dbReference type="ARBA" id="ARBA00004651"/>
    </source>
</evidence>